<dbReference type="AlphaFoldDB" id="A0A6A6C5L2"/>
<name>A0A6A6C5L2_ZASCE</name>
<keyword evidence="2" id="KW-0496">Mitochondrion</keyword>
<gene>
    <name evidence="5" type="ORF">M409DRAFT_59420</name>
</gene>
<evidence type="ECO:0000313" key="6">
    <source>
        <dbReference type="Proteomes" id="UP000799537"/>
    </source>
</evidence>
<evidence type="ECO:0000313" key="5">
    <source>
        <dbReference type="EMBL" id="KAF2161162.1"/>
    </source>
</evidence>
<keyword evidence="4" id="KW-1133">Transmembrane helix</keyword>
<feature type="region of interest" description="Disordered" evidence="3">
    <location>
        <begin position="56"/>
        <end position="117"/>
    </location>
</feature>
<evidence type="ECO:0000256" key="4">
    <source>
        <dbReference type="SAM" id="Phobius"/>
    </source>
</evidence>
<evidence type="ECO:0000256" key="3">
    <source>
        <dbReference type="SAM" id="MobiDB-lite"/>
    </source>
</evidence>
<keyword evidence="4" id="KW-0472">Membrane</keyword>
<feature type="transmembrane region" description="Helical" evidence="4">
    <location>
        <begin position="322"/>
        <end position="353"/>
    </location>
</feature>
<accession>A0A6A6C5L2</accession>
<reference evidence="5" key="1">
    <citation type="journal article" date="2020" name="Stud. Mycol.">
        <title>101 Dothideomycetes genomes: a test case for predicting lifestyles and emergence of pathogens.</title>
        <authorList>
            <person name="Haridas S."/>
            <person name="Albert R."/>
            <person name="Binder M."/>
            <person name="Bloem J."/>
            <person name="Labutti K."/>
            <person name="Salamov A."/>
            <person name="Andreopoulos B."/>
            <person name="Baker S."/>
            <person name="Barry K."/>
            <person name="Bills G."/>
            <person name="Bluhm B."/>
            <person name="Cannon C."/>
            <person name="Castanera R."/>
            <person name="Culley D."/>
            <person name="Daum C."/>
            <person name="Ezra D."/>
            <person name="Gonzalez J."/>
            <person name="Henrissat B."/>
            <person name="Kuo A."/>
            <person name="Liang C."/>
            <person name="Lipzen A."/>
            <person name="Lutzoni F."/>
            <person name="Magnuson J."/>
            <person name="Mondo S."/>
            <person name="Nolan M."/>
            <person name="Ohm R."/>
            <person name="Pangilinan J."/>
            <person name="Park H.-J."/>
            <person name="Ramirez L."/>
            <person name="Alfaro M."/>
            <person name="Sun H."/>
            <person name="Tritt A."/>
            <person name="Yoshinaga Y."/>
            <person name="Zwiers L.-H."/>
            <person name="Turgeon B."/>
            <person name="Goodwin S."/>
            <person name="Spatafora J."/>
            <person name="Crous P."/>
            <person name="Grigoriev I."/>
        </authorList>
    </citation>
    <scope>NUCLEOTIDE SEQUENCE</scope>
    <source>
        <strain evidence="5">ATCC 36951</strain>
    </source>
</reference>
<evidence type="ECO:0008006" key="7">
    <source>
        <dbReference type="Google" id="ProtNLM"/>
    </source>
</evidence>
<dbReference type="GO" id="GO:0005739">
    <property type="term" value="C:mitochondrion"/>
    <property type="evidence" value="ECO:0007669"/>
    <property type="project" value="UniProtKB-SubCell"/>
</dbReference>
<sequence length="377" mass="41309">MLHSHAVLRQCVRAVSPRAIPIPNTRQFLPPSAPCLVQQRTRSWFSRLLGTGFNTVRKSKSKASKKAAKKQPTSSPTRARSDPRGPGKTATQARNSVREATQEKSSTPEDIPLPSTALASQDHDDLCSFRQRSTKNGVNKQSTYYIGTEYEYTVAKSLKKWYGMLLERRGGPNDEGVDLVGSWRPPGNLRDFKVLVQCKVSRPNAAIARELEGACSGGRPDWRGDGVLAMLASPKAATTGMWQTMQRSPRPMCFAQVSNRCHVVDFRSNDAADKAGLDELEKHTIYIPSKPANGKTGRSRRSTAVSAKGRISAITSIIIKGLVYAVAVLAVSTMLGICYLLFASIALGLCIAFSSKQYCMKKTGDGEYAGWHWITKD</sequence>
<dbReference type="PANTHER" id="PTHR28133:SF1">
    <property type="entry name" value="REQUIRED FOR RESPIRATORY GROWTH PROTEIN 7, MITOCHONDRIAL"/>
    <property type="match status" value="1"/>
</dbReference>
<dbReference type="OrthoDB" id="20734at2759"/>
<dbReference type="Proteomes" id="UP000799537">
    <property type="component" value="Unassembled WGS sequence"/>
</dbReference>
<organism evidence="5 6">
    <name type="scientific">Zasmidium cellare ATCC 36951</name>
    <dbReference type="NCBI Taxonomy" id="1080233"/>
    <lineage>
        <taxon>Eukaryota</taxon>
        <taxon>Fungi</taxon>
        <taxon>Dikarya</taxon>
        <taxon>Ascomycota</taxon>
        <taxon>Pezizomycotina</taxon>
        <taxon>Dothideomycetes</taxon>
        <taxon>Dothideomycetidae</taxon>
        <taxon>Mycosphaerellales</taxon>
        <taxon>Mycosphaerellaceae</taxon>
        <taxon>Zasmidium</taxon>
    </lineage>
</organism>
<evidence type="ECO:0000256" key="2">
    <source>
        <dbReference type="ARBA" id="ARBA00023128"/>
    </source>
</evidence>
<protein>
    <recommendedName>
        <fullName evidence="7">Restriction endonuclease type IV Mrr domain-containing protein</fullName>
    </recommendedName>
</protein>
<dbReference type="EMBL" id="ML993621">
    <property type="protein sequence ID" value="KAF2161162.1"/>
    <property type="molecule type" value="Genomic_DNA"/>
</dbReference>
<dbReference type="GeneID" id="54567457"/>
<dbReference type="InterPro" id="IPR018828">
    <property type="entry name" value="RRG7"/>
</dbReference>
<keyword evidence="6" id="KW-1185">Reference proteome</keyword>
<dbReference type="RefSeq" id="XP_033662051.1">
    <property type="nucleotide sequence ID" value="XM_033814185.1"/>
</dbReference>
<comment type="subcellular location">
    <subcellularLocation>
        <location evidence="1">Mitochondrion</location>
    </subcellularLocation>
</comment>
<feature type="compositionally biased region" description="Basic residues" evidence="3">
    <location>
        <begin position="57"/>
        <end position="69"/>
    </location>
</feature>
<keyword evidence="4" id="KW-0812">Transmembrane</keyword>
<evidence type="ECO:0000256" key="1">
    <source>
        <dbReference type="ARBA" id="ARBA00004173"/>
    </source>
</evidence>
<dbReference type="Pfam" id="PF10356">
    <property type="entry name" value="RRG7"/>
    <property type="match status" value="2"/>
</dbReference>
<proteinExistence type="predicted"/>
<dbReference type="PANTHER" id="PTHR28133">
    <property type="entry name" value="REQUIRED FOR RESPIRATORY GROWTH PROTEIN 7, MITOCHONDRIAL"/>
    <property type="match status" value="1"/>
</dbReference>